<dbReference type="OrthoDB" id="56883at2"/>
<feature type="region of interest" description="Disordered" evidence="3">
    <location>
        <begin position="1"/>
        <end position="27"/>
    </location>
</feature>
<dbReference type="Gene3D" id="3.40.710.10">
    <property type="entry name" value="DD-peptidase/beta-lactamase superfamily"/>
    <property type="match status" value="2"/>
</dbReference>
<dbReference type="InterPro" id="IPR000667">
    <property type="entry name" value="Peptidase_S13"/>
</dbReference>
<keyword evidence="4" id="KW-0812">Transmembrane</keyword>
<keyword evidence="5" id="KW-0645">Protease</keyword>
<gene>
    <name evidence="5" type="primary">dacB</name>
    <name evidence="5" type="ORF">FCK90_08345</name>
</gene>
<dbReference type="SUPFAM" id="SSF56601">
    <property type="entry name" value="beta-lactamase/transpeptidase-like"/>
    <property type="match status" value="1"/>
</dbReference>
<keyword evidence="6" id="KW-1185">Reference proteome</keyword>
<reference evidence="5 6" key="1">
    <citation type="submission" date="2019-05" db="EMBL/GenBank/DDBJ databases">
        <title>Kocuria coralli sp. nov., a novel actinobacterium isolated from coral reef seawater.</title>
        <authorList>
            <person name="Li J."/>
        </authorList>
    </citation>
    <scope>NUCLEOTIDE SEQUENCE [LARGE SCALE GENOMIC DNA]</scope>
    <source>
        <strain evidence="5 6">SCSIO 13007</strain>
    </source>
</reference>
<dbReference type="NCBIfam" id="TIGR00666">
    <property type="entry name" value="PBP4"/>
    <property type="match status" value="1"/>
</dbReference>
<comment type="caution">
    <text evidence="5">The sequence shown here is derived from an EMBL/GenBank/DDBJ whole genome shotgun (WGS) entry which is preliminary data.</text>
</comment>
<name>A0A5J5KWQ9_9MICC</name>
<keyword evidence="4" id="KW-0472">Membrane</keyword>
<organism evidence="5 6">
    <name type="scientific">Kocuria coralli</name>
    <dbReference type="NCBI Taxonomy" id="1461025"/>
    <lineage>
        <taxon>Bacteria</taxon>
        <taxon>Bacillati</taxon>
        <taxon>Actinomycetota</taxon>
        <taxon>Actinomycetes</taxon>
        <taxon>Micrococcales</taxon>
        <taxon>Micrococcaceae</taxon>
        <taxon>Kocuria</taxon>
    </lineage>
</organism>
<proteinExistence type="inferred from homology"/>
<feature type="compositionally biased region" description="Basic and acidic residues" evidence="3">
    <location>
        <begin position="10"/>
        <end position="20"/>
    </location>
</feature>
<dbReference type="Proteomes" id="UP000325957">
    <property type="component" value="Unassembled WGS sequence"/>
</dbReference>
<dbReference type="PRINTS" id="PR00922">
    <property type="entry name" value="DADACBPTASE3"/>
</dbReference>
<feature type="compositionally biased region" description="Low complexity" evidence="3">
    <location>
        <begin position="77"/>
        <end position="86"/>
    </location>
</feature>
<evidence type="ECO:0000256" key="1">
    <source>
        <dbReference type="ARBA" id="ARBA00006096"/>
    </source>
</evidence>
<dbReference type="GO" id="GO:0006508">
    <property type="term" value="P:proteolysis"/>
    <property type="evidence" value="ECO:0007669"/>
    <property type="project" value="InterPro"/>
</dbReference>
<evidence type="ECO:0000313" key="6">
    <source>
        <dbReference type="Proteomes" id="UP000325957"/>
    </source>
</evidence>
<feature type="region of interest" description="Disordered" evidence="3">
    <location>
        <begin position="293"/>
        <end position="324"/>
    </location>
</feature>
<sequence>MFHGTMGGVPRRDQPPEDRVPTPGPDARAVPVRRRLLVGLYLLLAAAVAVSLIVLGPGIVRGLGDPGDEGPAERSVTGAAPEAPEGEAALTGETIEGIDRALDDSTATATSAVVVDPATGDRLYTRDDGAEMIPASNQKIMTELSLLHHAGPQRRLATTVVEGSSPGHLVLVAGGDTLLGEGESDPDAVVGRAGLATLAARTAETMTGDRLAEETGEQITVDVDTSIFEGPELNDTWLPGDIAADEIGPIAPLAIGSHALPGAEEGDSRGHDTDAAGGAADVFAQRLQEELWERSGRDVSVTTGERTETGADPSLPADRQPGPTELARVESAPLVEQATVMMNDSDNRLAEALGRVAADAAGHPGSVDGARAAMREALTESLGRDVVERDGVVLADCSGMSPENRVTARVLGEVLLHAARDTTGRYAPMISTFPVSGHSGTLEDRFDDRDEAAARGVARAKTGTLRGVTALSGQVITQNGQPLIAVVLLGEVGDPAAATDGADRVFAGLARQ</sequence>
<dbReference type="InterPro" id="IPR012338">
    <property type="entry name" value="Beta-lactam/transpept-like"/>
</dbReference>
<evidence type="ECO:0000256" key="3">
    <source>
        <dbReference type="SAM" id="MobiDB-lite"/>
    </source>
</evidence>
<dbReference type="EC" id="3.4.16.4" evidence="5"/>
<protein>
    <submittedName>
        <fullName evidence="5">D-alanyl-D-alanine carboxypeptidase/D-alanyl-D-alanine-endopeptidase</fullName>
        <ecNumber evidence="5">3.4.16.4</ecNumber>
    </submittedName>
</protein>
<dbReference type="PANTHER" id="PTHR30023:SF0">
    <property type="entry name" value="PENICILLIN-SENSITIVE CARBOXYPEPTIDASE A"/>
    <property type="match status" value="1"/>
</dbReference>
<dbReference type="GO" id="GO:0009002">
    <property type="term" value="F:serine-type D-Ala-D-Ala carboxypeptidase activity"/>
    <property type="evidence" value="ECO:0007669"/>
    <property type="project" value="UniProtKB-EC"/>
</dbReference>
<feature type="region of interest" description="Disordered" evidence="3">
    <location>
        <begin position="66"/>
        <end position="86"/>
    </location>
</feature>
<dbReference type="PANTHER" id="PTHR30023">
    <property type="entry name" value="D-ALANYL-D-ALANINE CARBOXYPEPTIDASE"/>
    <property type="match status" value="1"/>
</dbReference>
<keyword evidence="2 5" id="KW-0378">Hydrolase</keyword>
<accession>A0A5J5KWQ9</accession>
<evidence type="ECO:0000256" key="4">
    <source>
        <dbReference type="SAM" id="Phobius"/>
    </source>
</evidence>
<dbReference type="GO" id="GO:0000270">
    <property type="term" value="P:peptidoglycan metabolic process"/>
    <property type="evidence" value="ECO:0007669"/>
    <property type="project" value="TreeGrafter"/>
</dbReference>
<comment type="similarity">
    <text evidence="1">Belongs to the peptidase S13 family.</text>
</comment>
<dbReference type="Pfam" id="PF02113">
    <property type="entry name" value="Peptidase_S13"/>
    <property type="match status" value="2"/>
</dbReference>
<dbReference type="EMBL" id="SZWF01000009">
    <property type="protein sequence ID" value="KAA9394123.1"/>
    <property type="molecule type" value="Genomic_DNA"/>
</dbReference>
<keyword evidence="5" id="KW-0121">Carboxypeptidase</keyword>
<dbReference type="AlphaFoldDB" id="A0A5J5KWQ9"/>
<evidence type="ECO:0000256" key="2">
    <source>
        <dbReference type="ARBA" id="ARBA00022801"/>
    </source>
</evidence>
<feature type="transmembrane region" description="Helical" evidence="4">
    <location>
        <begin position="38"/>
        <end position="60"/>
    </location>
</feature>
<evidence type="ECO:0000313" key="5">
    <source>
        <dbReference type="EMBL" id="KAA9394123.1"/>
    </source>
</evidence>
<keyword evidence="4" id="KW-1133">Transmembrane helix</keyword>